<evidence type="ECO:0000313" key="7">
    <source>
        <dbReference type="Proteomes" id="UP000242519"/>
    </source>
</evidence>
<dbReference type="Proteomes" id="UP000242519">
    <property type="component" value="Unassembled WGS sequence"/>
</dbReference>
<comment type="caution">
    <text evidence="6">The sequence shown here is derived from an EMBL/GenBank/DDBJ whole genome shotgun (WGS) entry which is preliminary data.</text>
</comment>
<evidence type="ECO:0000256" key="1">
    <source>
        <dbReference type="ARBA" id="ARBA00013260"/>
    </source>
</evidence>
<dbReference type="OrthoDB" id="1733656at2759"/>
<dbReference type="InterPro" id="IPR002833">
    <property type="entry name" value="PTH2"/>
</dbReference>
<keyword evidence="2" id="KW-0378">Hydrolase</keyword>
<dbReference type="EMBL" id="MZNU01000236">
    <property type="protein sequence ID" value="OWP02400.1"/>
    <property type="molecule type" value="Genomic_DNA"/>
</dbReference>
<dbReference type="EC" id="3.1.1.29" evidence="1"/>
<protein>
    <recommendedName>
        <fullName evidence="1">peptidyl-tRNA hydrolase</fullName>
        <ecNumber evidence="1">3.1.1.29</ecNumber>
    </recommendedName>
</protein>
<accession>A0A218Z473</accession>
<proteinExistence type="inferred from homology"/>
<keyword evidence="5" id="KW-1133">Transmembrane helix</keyword>
<evidence type="ECO:0000256" key="2">
    <source>
        <dbReference type="ARBA" id="ARBA00022801"/>
    </source>
</evidence>
<evidence type="ECO:0000256" key="3">
    <source>
        <dbReference type="ARBA" id="ARBA00038050"/>
    </source>
</evidence>
<name>A0A218Z473_9HELO</name>
<dbReference type="Gene3D" id="3.40.1490.10">
    <property type="entry name" value="Bit1"/>
    <property type="match status" value="1"/>
</dbReference>
<dbReference type="SUPFAM" id="SSF102462">
    <property type="entry name" value="Peptidyl-tRNA hydrolase II"/>
    <property type="match status" value="1"/>
</dbReference>
<gene>
    <name evidence="6" type="ORF">B2J93_3188</name>
</gene>
<dbReference type="GO" id="GO:0005829">
    <property type="term" value="C:cytosol"/>
    <property type="evidence" value="ECO:0007669"/>
    <property type="project" value="TreeGrafter"/>
</dbReference>
<feature type="transmembrane region" description="Helical" evidence="5">
    <location>
        <begin position="12"/>
        <end position="36"/>
    </location>
</feature>
<comment type="catalytic activity">
    <reaction evidence="4">
        <text>an N-acyl-L-alpha-aminoacyl-tRNA + H2O = an N-acyl-L-amino acid + a tRNA + H(+)</text>
        <dbReference type="Rhea" id="RHEA:54448"/>
        <dbReference type="Rhea" id="RHEA-COMP:10123"/>
        <dbReference type="Rhea" id="RHEA-COMP:13883"/>
        <dbReference type="ChEBI" id="CHEBI:15377"/>
        <dbReference type="ChEBI" id="CHEBI:15378"/>
        <dbReference type="ChEBI" id="CHEBI:59874"/>
        <dbReference type="ChEBI" id="CHEBI:78442"/>
        <dbReference type="ChEBI" id="CHEBI:138191"/>
        <dbReference type="EC" id="3.1.1.29"/>
    </reaction>
</comment>
<dbReference type="NCBIfam" id="NF003314">
    <property type="entry name" value="PRK04322.1"/>
    <property type="match status" value="1"/>
</dbReference>
<evidence type="ECO:0000256" key="4">
    <source>
        <dbReference type="ARBA" id="ARBA00048707"/>
    </source>
</evidence>
<dbReference type="InParanoid" id="A0A218Z473"/>
<keyword evidence="5" id="KW-0812">Transmembrane</keyword>
<dbReference type="FunFam" id="3.40.1490.10:FF:000001">
    <property type="entry name" value="Peptidyl-tRNA hydrolase 2"/>
    <property type="match status" value="1"/>
</dbReference>
<dbReference type="AlphaFoldDB" id="A0A218Z473"/>
<dbReference type="NCBIfam" id="TIGR00283">
    <property type="entry name" value="arch_pth2"/>
    <property type="match status" value="1"/>
</dbReference>
<dbReference type="GO" id="GO:0004045">
    <property type="term" value="F:peptidyl-tRNA hydrolase activity"/>
    <property type="evidence" value="ECO:0007669"/>
    <property type="project" value="UniProtKB-EC"/>
</dbReference>
<dbReference type="CDD" id="cd02430">
    <property type="entry name" value="PTH2"/>
    <property type="match status" value="1"/>
</dbReference>
<dbReference type="STRING" id="503106.A0A218Z473"/>
<sequence length="247" mass="26500">MAERSAPTTMAIVFSTALIAGVGGYLVGIGSSLGVFPNPFVAPAPRKRGIENYHDEEESEEEEIDAAVLDHAPNWSNGLEADQRDGLRATAAGTKAKVPGEKAEEEYVKVQMGEPGREGAKPDWEQSSEECKLVLVVRTDLGMTRGKMAAQCAHATLACYKHFLEHDPNSKALRRWERQGQAKIALQARSEDELHTLQATAVSRGLVAEVIADAGRTQIASGSHTVLGIGPAPKSVIDQITGHLKLL</sequence>
<dbReference type="PANTHER" id="PTHR12649:SF11">
    <property type="entry name" value="PEPTIDYL-TRNA HYDROLASE 2, MITOCHONDRIAL"/>
    <property type="match status" value="1"/>
</dbReference>
<organism evidence="6 7">
    <name type="scientific">Diplocarpon coronariae</name>
    <dbReference type="NCBI Taxonomy" id="2795749"/>
    <lineage>
        <taxon>Eukaryota</taxon>
        <taxon>Fungi</taxon>
        <taxon>Dikarya</taxon>
        <taxon>Ascomycota</taxon>
        <taxon>Pezizomycotina</taxon>
        <taxon>Leotiomycetes</taxon>
        <taxon>Helotiales</taxon>
        <taxon>Drepanopezizaceae</taxon>
        <taxon>Diplocarpon</taxon>
    </lineage>
</organism>
<dbReference type="InterPro" id="IPR023476">
    <property type="entry name" value="Pep_tRNA_hydro_II_dom_sf"/>
</dbReference>
<evidence type="ECO:0000256" key="5">
    <source>
        <dbReference type="SAM" id="Phobius"/>
    </source>
</evidence>
<dbReference type="PANTHER" id="PTHR12649">
    <property type="entry name" value="PEPTIDYL-TRNA HYDROLASE 2"/>
    <property type="match status" value="1"/>
</dbReference>
<comment type="similarity">
    <text evidence="3">Belongs to the PTH2 family.</text>
</comment>
<keyword evidence="5" id="KW-0472">Membrane</keyword>
<dbReference type="Pfam" id="PF01981">
    <property type="entry name" value="PTH2"/>
    <property type="match status" value="1"/>
</dbReference>
<reference evidence="6 7" key="1">
    <citation type="submission" date="2017-04" db="EMBL/GenBank/DDBJ databases">
        <title>Draft genome sequence of Marssonina coronaria NL1: causal agent of apple blotch.</title>
        <authorList>
            <person name="Cheng Q."/>
        </authorList>
    </citation>
    <scope>NUCLEOTIDE SEQUENCE [LARGE SCALE GENOMIC DNA]</scope>
    <source>
        <strain evidence="6 7">NL1</strain>
    </source>
</reference>
<evidence type="ECO:0000313" key="6">
    <source>
        <dbReference type="EMBL" id="OWP02400.1"/>
    </source>
</evidence>
<keyword evidence="7" id="KW-1185">Reference proteome</keyword>